<accession>A0A2G9GL36</accession>
<dbReference type="OrthoDB" id="5835829at2759"/>
<dbReference type="InterPro" id="IPR002213">
    <property type="entry name" value="UDP_glucos_trans"/>
</dbReference>
<dbReference type="STRING" id="429701.A0A2G9GL36"/>
<gene>
    <name evidence="4" type="ORF">CDL12_21538</name>
</gene>
<name>A0A2G9GL36_9LAMI</name>
<comment type="similarity">
    <text evidence="1">Belongs to the UDP-glycosyltransferase family.</text>
</comment>
<evidence type="ECO:0000256" key="3">
    <source>
        <dbReference type="ARBA" id="ARBA00022679"/>
    </source>
</evidence>
<protein>
    <submittedName>
        <fullName evidence="4">Uncharacterized protein</fullName>
    </submittedName>
</protein>
<dbReference type="Proteomes" id="UP000231279">
    <property type="component" value="Unassembled WGS sequence"/>
</dbReference>
<organism evidence="4 5">
    <name type="scientific">Handroanthus impetiginosus</name>
    <dbReference type="NCBI Taxonomy" id="429701"/>
    <lineage>
        <taxon>Eukaryota</taxon>
        <taxon>Viridiplantae</taxon>
        <taxon>Streptophyta</taxon>
        <taxon>Embryophyta</taxon>
        <taxon>Tracheophyta</taxon>
        <taxon>Spermatophyta</taxon>
        <taxon>Magnoliopsida</taxon>
        <taxon>eudicotyledons</taxon>
        <taxon>Gunneridae</taxon>
        <taxon>Pentapetalae</taxon>
        <taxon>asterids</taxon>
        <taxon>lamiids</taxon>
        <taxon>Lamiales</taxon>
        <taxon>Bignoniaceae</taxon>
        <taxon>Crescentiina</taxon>
        <taxon>Tabebuia alliance</taxon>
        <taxon>Handroanthus</taxon>
    </lineage>
</organism>
<dbReference type="GO" id="GO:0080043">
    <property type="term" value="F:quercetin 3-O-glucosyltransferase activity"/>
    <property type="evidence" value="ECO:0007669"/>
    <property type="project" value="TreeGrafter"/>
</dbReference>
<dbReference type="EMBL" id="NKXS01004579">
    <property type="protein sequence ID" value="PIN05922.1"/>
    <property type="molecule type" value="Genomic_DNA"/>
</dbReference>
<comment type="caution">
    <text evidence="4">The sequence shown here is derived from an EMBL/GenBank/DDBJ whole genome shotgun (WGS) entry which is preliminary data.</text>
</comment>
<evidence type="ECO:0000256" key="2">
    <source>
        <dbReference type="ARBA" id="ARBA00022676"/>
    </source>
</evidence>
<keyword evidence="3" id="KW-0808">Transferase</keyword>
<proteinExistence type="inferred from homology"/>
<keyword evidence="2" id="KW-0328">Glycosyltransferase</keyword>
<dbReference type="Gene3D" id="3.40.50.2000">
    <property type="entry name" value="Glycogen Phosphorylase B"/>
    <property type="match status" value="1"/>
</dbReference>
<dbReference type="FunFam" id="3.40.50.2000:FF:000101">
    <property type="entry name" value="Glycosyltransferase"/>
    <property type="match status" value="1"/>
</dbReference>
<dbReference type="AlphaFoldDB" id="A0A2G9GL36"/>
<sequence length="280" mass="32068">MPQKVFIQREKEMGSLVDQPGEPVTGPIQSSKPTQNVHVFLVSFFGQGHVNPLLRLGKRLADAGLFITFSAPELAGQSIRKANKITDDEPAPYGRGMIRFEFFDDGWDANDPNRNDMDSCLAQLERIGREKLPQMIRKQEEKGRPVSCVIHNPFIPWVSDVAESLGIPNAMLWVQSCSSFSCYYHYYHNLVPFPSEKEPEIDVQLPHMPLLKYDEIPSFLHPSTPYTFLQRAILAQYKNLSKPFCILMDTFEELEHEIVEYMSKITRPIKTIGPLFRPLK</sequence>
<keyword evidence="5" id="KW-1185">Reference proteome</keyword>
<dbReference type="SUPFAM" id="SSF53756">
    <property type="entry name" value="UDP-Glycosyltransferase/glycogen phosphorylase"/>
    <property type="match status" value="1"/>
</dbReference>
<evidence type="ECO:0000313" key="5">
    <source>
        <dbReference type="Proteomes" id="UP000231279"/>
    </source>
</evidence>
<dbReference type="PANTHER" id="PTHR11926:SF986">
    <property type="entry name" value="UDP-GLYCOSYLTRANSFERASE 84A1"/>
    <property type="match status" value="1"/>
</dbReference>
<dbReference type="CDD" id="cd03784">
    <property type="entry name" value="GT1_Gtf-like"/>
    <property type="match status" value="1"/>
</dbReference>
<reference evidence="5" key="1">
    <citation type="journal article" date="2018" name="Gigascience">
        <title>Genome assembly of the Pink Ipe (Handroanthus impetiginosus, Bignoniaceae), a highly valued, ecologically keystone Neotropical timber forest tree.</title>
        <authorList>
            <person name="Silva-Junior O.B."/>
            <person name="Grattapaglia D."/>
            <person name="Novaes E."/>
            <person name="Collevatti R.G."/>
        </authorList>
    </citation>
    <scope>NUCLEOTIDE SEQUENCE [LARGE SCALE GENOMIC DNA]</scope>
    <source>
        <strain evidence="5">cv. UFG-1</strain>
    </source>
</reference>
<evidence type="ECO:0000313" key="4">
    <source>
        <dbReference type="EMBL" id="PIN05922.1"/>
    </source>
</evidence>
<dbReference type="GO" id="GO:0080044">
    <property type="term" value="F:quercetin 7-O-glucosyltransferase activity"/>
    <property type="evidence" value="ECO:0007669"/>
    <property type="project" value="TreeGrafter"/>
</dbReference>
<evidence type="ECO:0000256" key="1">
    <source>
        <dbReference type="ARBA" id="ARBA00009995"/>
    </source>
</evidence>
<dbReference type="PANTHER" id="PTHR11926">
    <property type="entry name" value="GLUCOSYL/GLUCURONOSYL TRANSFERASES"/>
    <property type="match status" value="1"/>
</dbReference>